<evidence type="ECO:0000313" key="2">
    <source>
        <dbReference type="Proteomes" id="UP000199101"/>
    </source>
</evidence>
<organism evidence="1 2">
    <name type="scientific">Rhizobium multihospitium</name>
    <dbReference type="NCBI Taxonomy" id="410764"/>
    <lineage>
        <taxon>Bacteria</taxon>
        <taxon>Pseudomonadati</taxon>
        <taxon>Pseudomonadota</taxon>
        <taxon>Alphaproteobacteria</taxon>
        <taxon>Hyphomicrobiales</taxon>
        <taxon>Rhizobiaceae</taxon>
        <taxon>Rhizobium/Agrobacterium group</taxon>
        <taxon>Rhizobium</taxon>
    </lineage>
</organism>
<sequence>MDMPLRIKRIYEPADDGDGKRILVDRLWPRGISKNDAHIDAWLKDIAPSAELRRWFDHDPKKWDEFRRRYQDELKKNSKAVEELREQIGPSTATLLYGARDTEHNNAIVLMNFITGQ</sequence>
<dbReference type="Proteomes" id="UP000199101">
    <property type="component" value="Unassembled WGS sequence"/>
</dbReference>
<dbReference type="EMBL" id="FMAG01000004">
    <property type="protein sequence ID" value="SCB34517.1"/>
    <property type="molecule type" value="Genomic_DNA"/>
</dbReference>
<proteinExistence type="predicted"/>
<evidence type="ECO:0000313" key="1">
    <source>
        <dbReference type="EMBL" id="SCB34517.1"/>
    </source>
</evidence>
<dbReference type="Pfam" id="PF22752">
    <property type="entry name" value="DUF488-N3i"/>
    <property type="match status" value="1"/>
</dbReference>
<protein>
    <submittedName>
        <fullName evidence="1">Uncharacterized conserved protein YeaO, DUF488 family</fullName>
    </submittedName>
</protein>
<accession>A0A1C3W358</accession>
<dbReference type="InterPro" id="IPR052552">
    <property type="entry name" value="YeaO-like"/>
</dbReference>
<dbReference type="AlphaFoldDB" id="A0A1C3W358"/>
<gene>
    <name evidence="1" type="ORF">GA0061103_4788</name>
</gene>
<keyword evidence="2" id="KW-1185">Reference proteome</keyword>
<dbReference type="PANTHER" id="PTHR36849:SF1">
    <property type="entry name" value="CYTOPLASMIC PROTEIN"/>
    <property type="match status" value="1"/>
</dbReference>
<name>A0A1C3W358_9HYPH</name>
<dbReference type="PANTHER" id="PTHR36849">
    <property type="entry name" value="CYTOPLASMIC PROTEIN-RELATED"/>
    <property type="match status" value="1"/>
</dbReference>
<reference evidence="2" key="1">
    <citation type="submission" date="2016-08" db="EMBL/GenBank/DDBJ databases">
        <authorList>
            <person name="Varghese N."/>
            <person name="Submissions Spin"/>
        </authorList>
    </citation>
    <scope>NUCLEOTIDE SEQUENCE [LARGE SCALE GENOMIC DNA]</scope>
    <source>
        <strain evidence="2">HAMBI 2975</strain>
    </source>
</reference>